<name>A0A381EAU2_9GAMM</name>
<evidence type="ECO:0000256" key="1">
    <source>
        <dbReference type="SAM" id="SignalP"/>
    </source>
</evidence>
<organism evidence="2 3">
    <name type="scientific">Cardiobacterium valvarum</name>
    <dbReference type="NCBI Taxonomy" id="194702"/>
    <lineage>
        <taxon>Bacteria</taxon>
        <taxon>Pseudomonadati</taxon>
        <taxon>Pseudomonadota</taxon>
        <taxon>Gammaproteobacteria</taxon>
        <taxon>Cardiobacteriales</taxon>
        <taxon>Cardiobacteriaceae</taxon>
        <taxon>Cardiobacterium</taxon>
    </lineage>
</organism>
<reference evidence="2 3" key="1">
    <citation type="submission" date="2018-06" db="EMBL/GenBank/DDBJ databases">
        <authorList>
            <consortium name="Pathogen Informatics"/>
            <person name="Doyle S."/>
        </authorList>
    </citation>
    <scope>NUCLEOTIDE SEQUENCE [LARGE SCALE GENOMIC DNA]</scope>
    <source>
        <strain evidence="2 3">NCTC13294</strain>
    </source>
</reference>
<sequence length="194" mass="20838">MKKIILTSFVATAITGVSVFAADTAKFDYSVKHMKPAVKPAVVNLYARKGQDAIANRDIGNLVFQEHAKELAILSQDEMEKTEGALIPAAVLWENFNVWTNHGISYLETGQPASVESTTTALAIGAIPAGRAVYPALVTGERIAAPVAARAAGLVSDGFGATIGVAASVNEHQQRAAEERRIFEKYNSMDYHDY</sequence>
<protein>
    <submittedName>
        <fullName evidence="2">Uncharacterized protein</fullName>
    </submittedName>
</protein>
<keyword evidence="3" id="KW-1185">Reference proteome</keyword>
<feature type="chain" id="PRO_5016879554" evidence="1">
    <location>
        <begin position="22"/>
        <end position="194"/>
    </location>
</feature>
<proteinExistence type="predicted"/>
<dbReference type="AlphaFoldDB" id="A0A381EAU2"/>
<accession>A0A381EAU2</accession>
<evidence type="ECO:0000313" key="3">
    <source>
        <dbReference type="Proteomes" id="UP000254572"/>
    </source>
</evidence>
<evidence type="ECO:0000313" key="2">
    <source>
        <dbReference type="EMBL" id="SUX24092.1"/>
    </source>
</evidence>
<dbReference type="Proteomes" id="UP000254572">
    <property type="component" value="Unassembled WGS sequence"/>
</dbReference>
<dbReference type="RefSeq" id="WP_147293498.1">
    <property type="nucleotide sequence ID" value="NZ_JBHLZC010000002.1"/>
</dbReference>
<gene>
    <name evidence="2" type="ORF">NCTC13294_01690</name>
</gene>
<keyword evidence="1" id="KW-0732">Signal</keyword>
<dbReference type="EMBL" id="UFUW01000001">
    <property type="protein sequence ID" value="SUX24092.1"/>
    <property type="molecule type" value="Genomic_DNA"/>
</dbReference>
<feature type="signal peptide" evidence="1">
    <location>
        <begin position="1"/>
        <end position="21"/>
    </location>
</feature>